<feature type="transmembrane region" description="Helical" evidence="2">
    <location>
        <begin position="20"/>
        <end position="37"/>
    </location>
</feature>
<feature type="region of interest" description="Disordered" evidence="1">
    <location>
        <begin position="41"/>
        <end position="82"/>
    </location>
</feature>
<accession>A0A1L9S1Z5</accession>
<dbReference type="OrthoDB" id="5304367at2759"/>
<keyword evidence="2" id="KW-1133">Transmembrane helix</keyword>
<dbReference type="VEuPathDB" id="FungiDB:ASPWEDRAFT_34682"/>
<name>A0A1L9S1Z5_ASPWE</name>
<dbReference type="RefSeq" id="XP_040694859.1">
    <property type="nucleotide sequence ID" value="XM_040834062.1"/>
</dbReference>
<evidence type="ECO:0000256" key="1">
    <source>
        <dbReference type="SAM" id="MobiDB-lite"/>
    </source>
</evidence>
<gene>
    <name evidence="3" type="ORF">ASPWEDRAFT_34682</name>
</gene>
<reference evidence="4" key="1">
    <citation type="journal article" date="2017" name="Genome Biol.">
        <title>Comparative genomics reveals high biological diversity and specific adaptations in the industrially and medically important fungal genus Aspergillus.</title>
        <authorList>
            <person name="de Vries R.P."/>
            <person name="Riley R."/>
            <person name="Wiebenga A."/>
            <person name="Aguilar-Osorio G."/>
            <person name="Amillis S."/>
            <person name="Uchima C.A."/>
            <person name="Anderluh G."/>
            <person name="Asadollahi M."/>
            <person name="Askin M."/>
            <person name="Barry K."/>
            <person name="Battaglia E."/>
            <person name="Bayram O."/>
            <person name="Benocci T."/>
            <person name="Braus-Stromeyer S.A."/>
            <person name="Caldana C."/>
            <person name="Canovas D."/>
            <person name="Cerqueira G.C."/>
            <person name="Chen F."/>
            <person name="Chen W."/>
            <person name="Choi C."/>
            <person name="Clum A."/>
            <person name="Dos Santos R.A."/>
            <person name="Damasio A.R."/>
            <person name="Diallinas G."/>
            <person name="Emri T."/>
            <person name="Fekete E."/>
            <person name="Flipphi M."/>
            <person name="Freyberg S."/>
            <person name="Gallo A."/>
            <person name="Gournas C."/>
            <person name="Habgood R."/>
            <person name="Hainaut M."/>
            <person name="Harispe M.L."/>
            <person name="Henrissat B."/>
            <person name="Hilden K.S."/>
            <person name="Hope R."/>
            <person name="Hossain A."/>
            <person name="Karabika E."/>
            <person name="Karaffa L."/>
            <person name="Karanyi Z."/>
            <person name="Krasevec N."/>
            <person name="Kuo A."/>
            <person name="Kusch H."/>
            <person name="LaButti K."/>
            <person name="Lagendijk E.L."/>
            <person name="Lapidus A."/>
            <person name="Levasseur A."/>
            <person name="Lindquist E."/>
            <person name="Lipzen A."/>
            <person name="Logrieco A.F."/>
            <person name="MacCabe A."/>
            <person name="Maekelae M.R."/>
            <person name="Malavazi I."/>
            <person name="Melin P."/>
            <person name="Meyer V."/>
            <person name="Mielnichuk N."/>
            <person name="Miskei M."/>
            <person name="Molnar A.P."/>
            <person name="Mule G."/>
            <person name="Ngan C.Y."/>
            <person name="Orejas M."/>
            <person name="Orosz E."/>
            <person name="Ouedraogo J.P."/>
            <person name="Overkamp K.M."/>
            <person name="Park H.-S."/>
            <person name="Perrone G."/>
            <person name="Piumi F."/>
            <person name="Punt P.J."/>
            <person name="Ram A.F."/>
            <person name="Ramon A."/>
            <person name="Rauscher S."/>
            <person name="Record E."/>
            <person name="Riano-Pachon D.M."/>
            <person name="Robert V."/>
            <person name="Roehrig J."/>
            <person name="Ruller R."/>
            <person name="Salamov A."/>
            <person name="Salih N.S."/>
            <person name="Samson R.A."/>
            <person name="Sandor E."/>
            <person name="Sanguinetti M."/>
            <person name="Schuetze T."/>
            <person name="Sepcic K."/>
            <person name="Shelest E."/>
            <person name="Sherlock G."/>
            <person name="Sophianopoulou V."/>
            <person name="Squina F.M."/>
            <person name="Sun H."/>
            <person name="Susca A."/>
            <person name="Todd R.B."/>
            <person name="Tsang A."/>
            <person name="Unkles S.E."/>
            <person name="van de Wiele N."/>
            <person name="van Rossen-Uffink D."/>
            <person name="Oliveira J.V."/>
            <person name="Vesth T.C."/>
            <person name="Visser J."/>
            <person name="Yu J.-H."/>
            <person name="Zhou M."/>
            <person name="Andersen M.R."/>
            <person name="Archer D.B."/>
            <person name="Baker S.E."/>
            <person name="Benoit I."/>
            <person name="Brakhage A.A."/>
            <person name="Braus G.H."/>
            <person name="Fischer R."/>
            <person name="Frisvad J.C."/>
            <person name="Goldman G.H."/>
            <person name="Houbraken J."/>
            <person name="Oakley B."/>
            <person name="Pocsi I."/>
            <person name="Scazzocchio C."/>
            <person name="Seiboth B."/>
            <person name="vanKuyk P.A."/>
            <person name="Wortman J."/>
            <person name="Dyer P.S."/>
            <person name="Grigoriev I.V."/>
        </authorList>
    </citation>
    <scope>NUCLEOTIDE SEQUENCE [LARGE SCALE GENOMIC DNA]</scope>
    <source>
        <strain evidence="4">DTO 134E9</strain>
    </source>
</reference>
<dbReference type="GeneID" id="63749910"/>
<protein>
    <submittedName>
        <fullName evidence="3">Uncharacterized protein</fullName>
    </submittedName>
</protein>
<evidence type="ECO:0000313" key="4">
    <source>
        <dbReference type="Proteomes" id="UP000184383"/>
    </source>
</evidence>
<dbReference type="EMBL" id="KV878209">
    <property type="protein sequence ID" value="OJJ41183.1"/>
    <property type="molecule type" value="Genomic_DNA"/>
</dbReference>
<keyword evidence="4" id="KW-1185">Reference proteome</keyword>
<proteinExistence type="predicted"/>
<sequence>MTPKHKTTLGKPSGSLNAPIAAFTMAIVLCSYCFSSIRSARREAQSSQSDNNNHIRAGPLLDRQSQSSWVQQALEEQKRSPK</sequence>
<dbReference type="Proteomes" id="UP000184383">
    <property type="component" value="Unassembled WGS sequence"/>
</dbReference>
<keyword evidence="2" id="KW-0812">Transmembrane</keyword>
<organism evidence="3 4">
    <name type="scientific">Aspergillus wentii DTO 134E9</name>
    <dbReference type="NCBI Taxonomy" id="1073089"/>
    <lineage>
        <taxon>Eukaryota</taxon>
        <taxon>Fungi</taxon>
        <taxon>Dikarya</taxon>
        <taxon>Ascomycota</taxon>
        <taxon>Pezizomycotina</taxon>
        <taxon>Eurotiomycetes</taxon>
        <taxon>Eurotiomycetidae</taxon>
        <taxon>Eurotiales</taxon>
        <taxon>Aspergillaceae</taxon>
        <taxon>Aspergillus</taxon>
        <taxon>Aspergillus subgen. Cremei</taxon>
    </lineage>
</organism>
<dbReference type="AlphaFoldDB" id="A0A1L9S1Z5"/>
<evidence type="ECO:0000313" key="3">
    <source>
        <dbReference type="EMBL" id="OJJ41183.1"/>
    </source>
</evidence>
<keyword evidence="2" id="KW-0472">Membrane</keyword>
<evidence type="ECO:0000256" key="2">
    <source>
        <dbReference type="SAM" id="Phobius"/>
    </source>
</evidence>